<keyword evidence="1" id="KW-0175">Coiled coil</keyword>
<evidence type="ECO:0000256" key="1">
    <source>
        <dbReference type="SAM" id="Coils"/>
    </source>
</evidence>
<gene>
    <name evidence="2" type="ORF">Ahy_B01g052212</name>
</gene>
<dbReference type="AlphaFoldDB" id="A0A445ANT3"/>
<dbReference type="InterPro" id="IPR004252">
    <property type="entry name" value="Probable_transposase_24"/>
</dbReference>
<evidence type="ECO:0000313" key="3">
    <source>
        <dbReference type="Proteomes" id="UP000289738"/>
    </source>
</evidence>
<comment type="caution">
    <text evidence="2">The sequence shown here is derived from an EMBL/GenBank/DDBJ whole genome shotgun (WGS) entry which is preliminary data.</text>
</comment>
<dbReference type="PANTHER" id="PTHR33144">
    <property type="entry name" value="OS10G0409366 PROTEIN-RELATED"/>
    <property type="match status" value="1"/>
</dbReference>
<reference evidence="2 3" key="1">
    <citation type="submission" date="2019-01" db="EMBL/GenBank/DDBJ databases">
        <title>Sequencing of cultivated peanut Arachis hypogaea provides insights into genome evolution and oil improvement.</title>
        <authorList>
            <person name="Chen X."/>
        </authorList>
    </citation>
    <scope>NUCLEOTIDE SEQUENCE [LARGE SCALE GENOMIC DNA]</scope>
    <source>
        <strain evidence="3">cv. Fuhuasheng</strain>
        <tissue evidence="2">Leaves</tissue>
    </source>
</reference>
<sequence>MCNPSYISYHSAGPEKKIKRRILQRIAKNWKDIRHNLYHKFYEETRTFERNVKHRPLGIEENYWKCFLEYRQKEETKKNCKQNALNWSKQLYTHNRGSKTLARTKDEVEKVRGRPIGRGELWTITHKKWLEAIANIESQDEFSKHLSQNDSLAQVLGKEHPGRVLVPCPTQVFGNAAVQPSGSGVSTEEYQRTIVELKAEIAEEKAKRQTMEKLLGYLMRQ</sequence>
<feature type="coiled-coil region" evidence="1">
    <location>
        <begin position="187"/>
        <end position="214"/>
    </location>
</feature>
<keyword evidence="3" id="KW-1185">Reference proteome</keyword>
<accession>A0A445ANT3</accession>
<organism evidence="2 3">
    <name type="scientific">Arachis hypogaea</name>
    <name type="common">Peanut</name>
    <dbReference type="NCBI Taxonomy" id="3818"/>
    <lineage>
        <taxon>Eukaryota</taxon>
        <taxon>Viridiplantae</taxon>
        <taxon>Streptophyta</taxon>
        <taxon>Embryophyta</taxon>
        <taxon>Tracheophyta</taxon>
        <taxon>Spermatophyta</taxon>
        <taxon>Magnoliopsida</taxon>
        <taxon>eudicotyledons</taxon>
        <taxon>Gunneridae</taxon>
        <taxon>Pentapetalae</taxon>
        <taxon>rosids</taxon>
        <taxon>fabids</taxon>
        <taxon>Fabales</taxon>
        <taxon>Fabaceae</taxon>
        <taxon>Papilionoideae</taxon>
        <taxon>50 kb inversion clade</taxon>
        <taxon>dalbergioids sensu lato</taxon>
        <taxon>Dalbergieae</taxon>
        <taxon>Pterocarpus clade</taxon>
        <taxon>Arachis</taxon>
    </lineage>
</organism>
<dbReference type="Pfam" id="PF03004">
    <property type="entry name" value="Transposase_24"/>
    <property type="match status" value="1"/>
</dbReference>
<name>A0A445ANT3_ARAHY</name>
<protein>
    <submittedName>
        <fullName evidence="2">Uncharacterized protein</fullName>
    </submittedName>
</protein>
<evidence type="ECO:0000313" key="2">
    <source>
        <dbReference type="EMBL" id="RYR28102.1"/>
    </source>
</evidence>
<dbReference type="Proteomes" id="UP000289738">
    <property type="component" value="Chromosome B01"/>
</dbReference>
<dbReference type="EMBL" id="SDMP01000011">
    <property type="protein sequence ID" value="RYR28102.1"/>
    <property type="molecule type" value="Genomic_DNA"/>
</dbReference>
<proteinExistence type="predicted"/>
<dbReference type="PANTHER" id="PTHR33144:SF25">
    <property type="entry name" value="DUF4216 DOMAIN-CONTAINING PROTEIN"/>
    <property type="match status" value="1"/>
</dbReference>